<dbReference type="InterPro" id="IPR033403">
    <property type="entry name" value="DUF5110"/>
</dbReference>
<dbReference type="InterPro" id="IPR017853">
    <property type="entry name" value="GH"/>
</dbReference>
<dbReference type="SUPFAM" id="SSF51011">
    <property type="entry name" value="Glycosyl hydrolase domain"/>
    <property type="match status" value="1"/>
</dbReference>
<feature type="domain" description="DUF5110" evidence="4">
    <location>
        <begin position="702"/>
        <end position="764"/>
    </location>
</feature>
<proteinExistence type="inferred from homology"/>
<dbReference type="KEGG" id="rher:EHE19_007210"/>
<dbReference type="PANTHER" id="PTHR43863">
    <property type="entry name" value="HYDROLASE, PUTATIVE (AFU_ORTHOLOGUE AFUA_1G03140)-RELATED"/>
    <property type="match status" value="1"/>
</dbReference>
<organism evidence="6 7">
    <name type="scientific">Ruminiclostridium herbifermentans</name>
    <dbReference type="NCBI Taxonomy" id="2488810"/>
    <lineage>
        <taxon>Bacteria</taxon>
        <taxon>Bacillati</taxon>
        <taxon>Bacillota</taxon>
        <taxon>Clostridia</taxon>
        <taxon>Eubacteriales</taxon>
        <taxon>Oscillospiraceae</taxon>
        <taxon>Ruminiclostridium</taxon>
    </lineage>
</organism>
<keyword evidence="7" id="KW-1185">Reference proteome</keyword>
<evidence type="ECO:0000313" key="6">
    <source>
        <dbReference type="EMBL" id="QNU68203.1"/>
    </source>
</evidence>
<evidence type="ECO:0000259" key="5">
    <source>
        <dbReference type="Pfam" id="PF21365"/>
    </source>
</evidence>
<dbReference type="InterPro" id="IPR051816">
    <property type="entry name" value="Glycosyl_Hydrolase_31"/>
</dbReference>
<dbReference type="GO" id="GO:0005975">
    <property type="term" value="P:carbohydrate metabolic process"/>
    <property type="evidence" value="ECO:0007669"/>
    <property type="project" value="InterPro"/>
</dbReference>
<dbReference type="InterPro" id="IPR048395">
    <property type="entry name" value="Glyco_hydro_31_C"/>
</dbReference>
<dbReference type="OrthoDB" id="176168at2"/>
<reference evidence="6 7" key="1">
    <citation type="submission" date="2020-09" db="EMBL/GenBank/DDBJ databases">
        <title>Characterization and genome sequencing of Ruminiclostridium sp. nov. MA18.</title>
        <authorList>
            <person name="Rettenmaier R."/>
            <person name="Kowollik M.-L."/>
            <person name="Liebl W."/>
            <person name="Zverlov V."/>
        </authorList>
    </citation>
    <scope>NUCLEOTIDE SEQUENCE [LARGE SCALE GENOMIC DNA]</scope>
    <source>
        <strain evidence="6 7">MA18</strain>
    </source>
</reference>
<dbReference type="EMBL" id="CP061336">
    <property type="protein sequence ID" value="QNU68203.1"/>
    <property type="molecule type" value="Genomic_DNA"/>
</dbReference>
<protein>
    <submittedName>
        <fullName evidence="6">DUF5110 domain-containing protein</fullName>
    </submittedName>
</protein>
<dbReference type="Gene3D" id="3.20.20.80">
    <property type="entry name" value="Glycosidases"/>
    <property type="match status" value="1"/>
</dbReference>
<dbReference type="SUPFAM" id="SSF74650">
    <property type="entry name" value="Galactose mutarotase-like"/>
    <property type="match status" value="1"/>
</dbReference>
<evidence type="ECO:0000259" key="3">
    <source>
        <dbReference type="Pfam" id="PF01055"/>
    </source>
</evidence>
<dbReference type="GO" id="GO:0004553">
    <property type="term" value="F:hydrolase activity, hydrolyzing O-glycosyl compounds"/>
    <property type="evidence" value="ECO:0007669"/>
    <property type="project" value="InterPro"/>
</dbReference>
<evidence type="ECO:0000256" key="2">
    <source>
        <dbReference type="RuleBase" id="RU361185"/>
    </source>
</evidence>
<feature type="domain" description="Glycosyl hydrolase family 31 C-terminal" evidence="5">
    <location>
        <begin position="586"/>
        <end position="684"/>
    </location>
</feature>
<evidence type="ECO:0000256" key="1">
    <source>
        <dbReference type="ARBA" id="ARBA00007806"/>
    </source>
</evidence>
<dbReference type="Pfam" id="PF21365">
    <property type="entry name" value="Glyco_hydro_31_3rd"/>
    <property type="match status" value="1"/>
</dbReference>
<feature type="domain" description="Glycoside hydrolase family 31 TIM barrel" evidence="3">
    <location>
        <begin position="224"/>
        <end position="577"/>
    </location>
</feature>
<dbReference type="Pfam" id="PF01055">
    <property type="entry name" value="Glyco_hydro_31_2nd"/>
    <property type="match status" value="1"/>
</dbReference>
<dbReference type="SUPFAM" id="SSF51445">
    <property type="entry name" value="(Trans)glycosidases"/>
    <property type="match status" value="1"/>
</dbReference>
<gene>
    <name evidence="6" type="ORF">EHE19_007210</name>
</gene>
<accession>A0A4U7JJX9</accession>
<keyword evidence="2" id="KW-0326">Glycosidase</keyword>
<dbReference type="AlphaFoldDB" id="A0A4U7JJX9"/>
<dbReference type="Gene3D" id="2.60.40.1760">
    <property type="entry name" value="glycosyl hydrolase (family 31)"/>
    <property type="match status" value="1"/>
</dbReference>
<dbReference type="PANTHER" id="PTHR43863:SF2">
    <property type="entry name" value="MALTASE-GLUCOAMYLASE"/>
    <property type="match status" value="1"/>
</dbReference>
<dbReference type="InterPro" id="IPR000322">
    <property type="entry name" value="Glyco_hydro_31_TIM"/>
</dbReference>
<dbReference type="RefSeq" id="WP_137696576.1">
    <property type="nucleotide sequence ID" value="NZ_CP061336.1"/>
</dbReference>
<dbReference type="CDD" id="cd14752">
    <property type="entry name" value="GH31_N"/>
    <property type="match status" value="1"/>
</dbReference>
<dbReference type="Gene3D" id="2.60.40.1180">
    <property type="entry name" value="Golgi alpha-mannosidase II"/>
    <property type="match status" value="2"/>
</dbReference>
<dbReference type="InterPro" id="IPR013780">
    <property type="entry name" value="Glyco_hydro_b"/>
</dbReference>
<dbReference type="CDD" id="cd06591">
    <property type="entry name" value="GH31_xylosidase_XylS"/>
    <property type="match status" value="1"/>
</dbReference>
<dbReference type="Pfam" id="PF17137">
    <property type="entry name" value="DUF5110"/>
    <property type="match status" value="1"/>
</dbReference>
<dbReference type="Proteomes" id="UP000306409">
    <property type="component" value="Chromosome"/>
</dbReference>
<evidence type="ECO:0000313" key="7">
    <source>
        <dbReference type="Proteomes" id="UP000306409"/>
    </source>
</evidence>
<sequence>MDTQNKSSLFVNIMPLTENIIRVVYTKSKEKPRNSILIAEDFIPERNLNTDKYLSLDDCILFKNKQGEVILKEIGHSLTEKDVFTYHADGEPVIKSKHTANGEVAYIENFIHKYSGTAYEGKLVFSITEEEGIYGLGQHEAGVYNYNGKKEYLFQANMKISIPFMLSSRNYGILIDTESAVIFDSKKGEITFTIDTTNELSYYIITGDNFDEIIKWLRSLTGRTPMLPRWAYGYIQSKERYKSSEDILNTVIQFRNSGIPIDCIVQDWLTWEEGLWGDKHADKERYPDINSLVSKLHENHVKLMVSIWPNMAEGGSNLREFKEKGLLLPNTTTYDAYSEEARTAYWKQCEEEWFSAGIDAWWCDNAEPFSDVDWNGEEKRPEELRYKLIVDQSKKCMDWTRLNSYGLLHSKGIYENWRKVRNESRVVNLTRSSYISGQRYGTISWSGDISAKWSVLKKQITEGIKFSMSGMPYWTLDIGAFFTVKDKWENRGCNCSENTSKLWFWDGDYNDGVDDLGYRELYVRWLQFGTFLPMFRSHGTDTPREPWRFGKPGDIYYETILKFINLRYQLLPYIYSLAADVHQNHSTILRSLMFDFSDDENVKELSDSFMFGKAFLVCPVTEPMYYDVNSVPLSNIEKTKILYLPKGTWWFDFWTNTIHEGGQTITCKATLDMMPLFVRAGSIIPVSEQLMYADEKKGEVSEIIIYSGQDGEFTLYNDEGDNYSYENGNFSAINLIYKDEEKTLTFGKAYGEFQYQERFRIKLITSREIPKTIEFIYKGIEEKILLI</sequence>
<dbReference type="InterPro" id="IPR011013">
    <property type="entry name" value="Gal_mutarotase_sf_dom"/>
</dbReference>
<evidence type="ECO:0000259" key="4">
    <source>
        <dbReference type="Pfam" id="PF17137"/>
    </source>
</evidence>
<dbReference type="GO" id="GO:0030246">
    <property type="term" value="F:carbohydrate binding"/>
    <property type="evidence" value="ECO:0007669"/>
    <property type="project" value="InterPro"/>
</dbReference>
<keyword evidence="2" id="KW-0378">Hydrolase</keyword>
<comment type="similarity">
    <text evidence="1 2">Belongs to the glycosyl hydrolase 31 family.</text>
</comment>
<name>A0A4U7JJX9_9FIRM</name>